<dbReference type="OrthoDB" id="5294604at2"/>
<dbReference type="RefSeq" id="WP_014245357.1">
    <property type="nucleotide sequence ID" value="NC_016620.1"/>
</dbReference>
<keyword evidence="1" id="KW-1133">Transmembrane helix</keyword>
<keyword evidence="1" id="KW-0812">Transmembrane</keyword>
<dbReference type="HOGENOM" id="CLU_665271_0_0_7"/>
<evidence type="ECO:0000313" key="3">
    <source>
        <dbReference type="Proteomes" id="UP000008963"/>
    </source>
</evidence>
<dbReference type="PATRIC" id="fig|862908.3.peg.2684"/>
<dbReference type="AlphaFoldDB" id="E1WY28"/>
<gene>
    <name evidence="2" type="ordered locus">BMS_2807</name>
</gene>
<dbReference type="KEGG" id="bmx:BMS_2807"/>
<name>E1WY28_HALMS</name>
<sequence>MIVLKKFKNIVLWLPFVIFVCVLSTYILANFYGPYHQYWASQSLENIQERSIASSIGDLEYDAYRDYFFQNQFNKYINYKIESEIWSSNKEQSTSEITSAYSQAIKETLEGENASENSLAQVFQRHTLKTFIKKMRSHLKSKSNASGELQIDIHFIPQFEQTLNYNTEHSTNNLVNVDQFNLKRELEYKEKTISEQILNSKIPSSHSRYQYNGGTISIVLNLEKEGSTEIRFRRFFKANSMTEPDLNIRSKEFKVTMFHSVSSKESDNDYITVDLIKNYNTQEDTIEKDKVMIHLGKILPSIKESGVWVKKLSDTNKTPTITNDFYIHGRYSAPSENLKVKMKVDTLVYSLKDREFLKESKYFIKITSRDPASTNPYREREILKENFRLNTIPEVIKKLELGHFLYSKQEGDL</sequence>
<dbReference type="EMBL" id="FQ312005">
    <property type="protein sequence ID" value="CBW27583.1"/>
    <property type="molecule type" value="Genomic_DNA"/>
</dbReference>
<keyword evidence="3" id="KW-1185">Reference proteome</keyword>
<dbReference type="Proteomes" id="UP000008963">
    <property type="component" value="Chromosome"/>
</dbReference>
<proteinExistence type="predicted"/>
<reference evidence="3" key="1">
    <citation type="journal article" date="2013" name="ISME J.">
        <title>A small predatory core genome in the divergent marine Bacteriovorax marinus SJ and the terrestrial Bdellovibrio bacteriovorus.</title>
        <authorList>
            <person name="Crossman L.C."/>
            <person name="Chen H."/>
            <person name="Cerdeno-Tarraga A.M."/>
            <person name="Brooks K."/>
            <person name="Quail M.A."/>
            <person name="Pineiro S.A."/>
            <person name="Hobley L."/>
            <person name="Sockett R.E."/>
            <person name="Bentley S.D."/>
            <person name="Parkhill J."/>
            <person name="Williams H.N."/>
            <person name="Stine O.C."/>
        </authorList>
    </citation>
    <scope>NUCLEOTIDE SEQUENCE [LARGE SCALE GENOMIC DNA]</scope>
    <source>
        <strain evidence="3">ATCC BAA-682 / DSM 15412 / SJ</strain>
    </source>
</reference>
<organism evidence="2 3">
    <name type="scientific">Halobacteriovorax marinus (strain ATCC BAA-682 / DSM 15412 / SJ)</name>
    <name type="common">Bacteriovorax marinus</name>
    <dbReference type="NCBI Taxonomy" id="862908"/>
    <lineage>
        <taxon>Bacteria</taxon>
        <taxon>Pseudomonadati</taxon>
        <taxon>Bdellovibrionota</taxon>
        <taxon>Bacteriovoracia</taxon>
        <taxon>Bacteriovoracales</taxon>
        <taxon>Halobacteriovoraceae</taxon>
        <taxon>Halobacteriovorax</taxon>
    </lineage>
</organism>
<evidence type="ECO:0000313" key="2">
    <source>
        <dbReference type="EMBL" id="CBW27583.1"/>
    </source>
</evidence>
<keyword evidence="1" id="KW-0472">Membrane</keyword>
<evidence type="ECO:0000256" key="1">
    <source>
        <dbReference type="SAM" id="Phobius"/>
    </source>
</evidence>
<feature type="transmembrane region" description="Helical" evidence="1">
    <location>
        <begin position="12"/>
        <end position="33"/>
    </location>
</feature>
<accession>E1WY28</accession>
<dbReference type="STRING" id="862908.BMS_2807"/>
<protein>
    <submittedName>
        <fullName evidence="2">Membrane protein</fullName>
    </submittedName>
</protein>